<dbReference type="GO" id="GO:0005737">
    <property type="term" value="C:cytoplasm"/>
    <property type="evidence" value="ECO:0007669"/>
    <property type="project" value="UniProtKB-SubCell"/>
</dbReference>
<dbReference type="GO" id="GO:0008990">
    <property type="term" value="F:rRNA (guanine-N2-)-methyltransferase activity"/>
    <property type="evidence" value="ECO:0007669"/>
    <property type="project" value="UniProtKB-UniRule"/>
</dbReference>
<comment type="subcellular location">
    <subcellularLocation>
        <location evidence="1">Cytoplasm</location>
    </subcellularLocation>
</comment>
<comment type="similarity">
    <text evidence="1">Belongs to the methyltransferase superfamily. RsmJ family.</text>
</comment>
<dbReference type="EMBL" id="JAJVKT010000013">
    <property type="protein sequence ID" value="MCE7509354.1"/>
    <property type="molecule type" value="Genomic_DNA"/>
</dbReference>
<feature type="binding site" evidence="1">
    <location>
        <position position="162"/>
    </location>
    <ligand>
        <name>S-adenosyl-L-methionine</name>
        <dbReference type="ChEBI" id="CHEBI:59789"/>
    </ligand>
</feature>
<dbReference type="Pfam" id="PF04445">
    <property type="entry name" value="SAM_MT"/>
    <property type="match status" value="1"/>
</dbReference>
<dbReference type="EC" id="2.1.1.242" evidence="1"/>
<dbReference type="Proteomes" id="UP001107961">
    <property type="component" value="Unassembled WGS sequence"/>
</dbReference>
<evidence type="ECO:0000313" key="2">
    <source>
        <dbReference type="EMBL" id="MCE7509354.1"/>
    </source>
</evidence>
<comment type="caution">
    <text evidence="1">Lacks conserved residue(s) required for the propagation of feature annotation.</text>
</comment>
<keyword evidence="1" id="KW-0698">rRNA processing</keyword>
<protein>
    <recommendedName>
        <fullName evidence="1">Ribosomal RNA small subunit methyltransferase J</fullName>
        <ecNumber evidence="1">2.1.1.242</ecNumber>
    </recommendedName>
    <alternativeName>
        <fullName evidence="1">16S rRNA m2G1516 methyltransferase</fullName>
    </alternativeName>
    <alternativeName>
        <fullName evidence="1">rRNA (guanine-N(2)-)-methyltransferase</fullName>
    </alternativeName>
</protein>
<gene>
    <name evidence="1" type="primary">rsmJ</name>
    <name evidence="2" type="ORF">LZG35_11955</name>
</gene>
<dbReference type="PANTHER" id="PTHR36112:SF1">
    <property type="entry name" value="RIBOSOMAL RNA SMALL SUBUNIT METHYLTRANSFERASE J"/>
    <property type="match status" value="1"/>
</dbReference>
<dbReference type="RefSeq" id="WP_233918140.1">
    <property type="nucleotide sequence ID" value="NZ_CP012331.1"/>
</dbReference>
<dbReference type="Gene3D" id="3.40.50.150">
    <property type="entry name" value="Vaccinia Virus protein VP39"/>
    <property type="match status" value="1"/>
</dbReference>
<sequence>MACLPGAPDLQGVPHVEDVASAREQGVELVLGRVDDRLSLWAPARKAAPLCVDFLGGRQGYRLAADRVRHERLIKALGKVVDAPARVCDLTAGLGRDSALMAQAGFQVLMVERQPILHALLADGLARAVGTPLASHLTLLPLADARDLAAVLEGPFHAVFLDPMFPPRDKSAAVKQDLRWLQQLCPYPDEVEEQALLAMARSLDARKVVVKRPRRAPPLAAVVASHSLEGKTVRFDVYTSPSVRK</sequence>
<feature type="binding site" evidence="1">
    <location>
        <begin position="112"/>
        <end position="113"/>
    </location>
    <ligand>
        <name>S-adenosyl-L-methionine</name>
        <dbReference type="ChEBI" id="CHEBI:59789"/>
    </ligand>
</feature>
<proteinExistence type="inferred from homology"/>
<reference evidence="2" key="1">
    <citation type="submission" date="2022-01" db="EMBL/GenBank/DDBJ databases">
        <authorList>
            <person name="Karlyshev A.V."/>
            <person name="Jaspars M."/>
        </authorList>
    </citation>
    <scope>NUCLEOTIDE SEQUENCE</scope>
    <source>
        <strain evidence="2">AGSA3-2</strain>
    </source>
</reference>
<accession>A0A9Q3ZGF4</accession>
<keyword evidence="1" id="KW-0808">Transferase</keyword>
<comment type="function">
    <text evidence="1">Specifically methylates the guanosine in position 1516 of 16S rRNA.</text>
</comment>
<dbReference type="InterPro" id="IPR029063">
    <property type="entry name" value="SAM-dependent_MTases_sf"/>
</dbReference>
<evidence type="ECO:0000313" key="3">
    <source>
        <dbReference type="Proteomes" id="UP001107961"/>
    </source>
</evidence>
<evidence type="ECO:0000256" key="1">
    <source>
        <dbReference type="HAMAP-Rule" id="MF_01523"/>
    </source>
</evidence>
<keyword evidence="1" id="KW-0949">S-adenosyl-L-methionine</keyword>
<dbReference type="HAMAP" id="MF_01523">
    <property type="entry name" value="16SrRNA_methyltr_J"/>
    <property type="match status" value="1"/>
</dbReference>
<comment type="caution">
    <text evidence="2">The sequence shown here is derived from an EMBL/GenBank/DDBJ whole genome shotgun (WGS) entry which is preliminary data.</text>
</comment>
<feature type="binding site" evidence="1">
    <location>
        <begin position="96"/>
        <end position="97"/>
    </location>
    <ligand>
        <name>S-adenosyl-L-methionine</name>
        <dbReference type="ChEBI" id="CHEBI:59789"/>
    </ligand>
</feature>
<dbReference type="PANTHER" id="PTHR36112">
    <property type="entry name" value="RIBOSOMAL RNA SMALL SUBUNIT METHYLTRANSFERASE J"/>
    <property type="match status" value="1"/>
</dbReference>
<organism evidence="2 3">
    <name type="scientific">Alloalcanivorax xenomutans</name>
    <dbReference type="NCBI Taxonomy" id="1094342"/>
    <lineage>
        <taxon>Bacteria</taxon>
        <taxon>Pseudomonadati</taxon>
        <taxon>Pseudomonadota</taxon>
        <taxon>Gammaproteobacteria</taxon>
        <taxon>Oceanospirillales</taxon>
        <taxon>Alcanivoracaceae</taxon>
        <taxon>Alloalcanivorax</taxon>
    </lineage>
</organism>
<dbReference type="SUPFAM" id="SSF53335">
    <property type="entry name" value="S-adenosyl-L-methionine-dependent methyltransferases"/>
    <property type="match status" value="1"/>
</dbReference>
<name>A0A9Q3ZGF4_9GAMM</name>
<dbReference type="AlphaFoldDB" id="A0A9Q3ZGF4"/>
<dbReference type="InterPro" id="IPR007536">
    <property type="entry name" value="16SrRNA_methylTrfase_J"/>
</dbReference>
<keyword evidence="1" id="KW-0963">Cytoplasm</keyword>
<comment type="catalytic activity">
    <reaction evidence="1">
        <text>guanosine(1516) in 16S rRNA + S-adenosyl-L-methionine = N(2)-methylguanosine(1516) in 16S rRNA + S-adenosyl-L-homocysteine + H(+)</text>
        <dbReference type="Rhea" id="RHEA:43220"/>
        <dbReference type="Rhea" id="RHEA-COMP:10412"/>
        <dbReference type="Rhea" id="RHEA-COMP:10413"/>
        <dbReference type="ChEBI" id="CHEBI:15378"/>
        <dbReference type="ChEBI" id="CHEBI:57856"/>
        <dbReference type="ChEBI" id="CHEBI:59789"/>
        <dbReference type="ChEBI" id="CHEBI:74269"/>
        <dbReference type="ChEBI" id="CHEBI:74481"/>
        <dbReference type="EC" id="2.1.1.242"/>
    </reaction>
</comment>
<keyword evidence="1 2" id="KW-0489">Methyltransferase</keyword>
<keyword evidence="3" id="KW-1185">Reference proteome</keyword>